<dbReference type="InterPro" id="IPR006311">
    <property type="entry name" value="TAT_signal"/>
</dbReference>
<dbReference type="AlphaFoldDB" id="A0A5Q0L894"/>
<dbReference type="PROSITE" id="PS51318">
    <property type="entry name" value="TAT"/>
    <property type="match status" value="1"/>
</dbReference>
<dbReference type="KEGG" id="sfy:GFH48_06890"/>
<evidence type="ECO:0000313" key="3">
    <source>
        <dbReference type="EMBL" id="QFZ73024.1"/>
    </source>
</evidence>
<keyword evidence="2" id="KW-0732">Signal</keyword>
<reference evidence="3 4" key="1">
    <citation type="submission" date="2019-10" db="EMBL/GenBank/DDBJ databases">
        <title>A novel species.</title>
        <authorList>
            <person name="Gao J."/>
        </authorList>
    </citation>
    <scope>NUCLEOTIDE SEQUENCE [LARGE SCALE GENOMIC DNA]</scope>
    <source>
        <strain evidence="3 4">QMT-28</strain>
    </source>
</reference>
<gene>
    <name evidence="3" type="ORF">GFH48_06890</name>
</gene>
<dbReference type="Proteomes" id="UP000326179">
    <property type="component" value="Chromosome"/>
</dbReference>
<evidence type="ECO:0000256" key="1">
    <source>
        <dbReference type="SAM" id="MobiDB-lite"/>
    </source>
</evidence>
<proteinExistence type="predicted"/>
<feature type="chain" id="PRO_5038773533" evidence="2">
    <location>
        <begin position="29"/>
        <end position="236"/>
    </location>
</feature>
<feature type="compositionally biased region" description="Low complexity" evidence="1">
    <location>
        <begin position="37"/>
        <end position="47"/>
    </location>
</feature>
<organism evidence="3 4">
    <name type="scientific">Streptomyces fagopyri</name>
    <dbReference type="NCBI Taxonomy" id="2662397"/>
    <lineage>
        <taxon>Bacteria</taxon>
        <taxon>Bacillati</taxon>
        <taxon>Actinomycetota</taxon>
        <taxon>Actinomycetes</taxon>
        <taxon>Kitasatosporales</taxon>
        <taxon>Streptomycetaceae</taxon>
        <taxon>Streptomyces</taxon>
    </lineage>
</organism>
<sequence length="236" mass="22823">MITRKIAMTAGAAAAAALVATGVTYASAPEVPSAAAATPTVNQAAPTGGDSGQAKGNGAAAGGGANGAVAGNGGDNGGRGGDNGGRDGGGNGGDNGGRGGDNGGRGGDDGGRGGDDGGRDGGGRGGDDDGGRDGGGRGGRGYEGRIDFNERSYSAQSWGCITVVSGLGSRSFNVRNDSRRTVEVFRGATCDNGSPVATVGPWSTTNGVVSHYVHGGVKVRDGVVGSFRVVRDRHGW</sequence>
<feature type="region of interest" description="Disordered" evidence="1">
    <location>
        <begin position="37"/>
        <end position="143"/>
    </location>
</feature>
<feature type="compositionally biased region" description="Basic and acidic residues" evidence="1">
    <location>
        <begin position="106"/>
        <end position="143"/>
    </location>
</feature>
<evidence type="ECO:0000256" key="2">
    <source>
        <dbReference type="SAM" id="SignalP"/>
    </source>
</evidence>
<feature type="compositionally biased region" description="Gly residues" evidence="1">
    <location>
        <begin position="59"/>
        <end position="105"/>
    </location>
</feature>
<accession>A0A5Q0L894</accession>
<feature type="signal peptide" evidence="2">
    <location>
        <begin position="1"/>
        <end position="28"/>
    </location>
</feature>
<evidence type="ECO:0000313" key="4">
    <source>
        <dbReference type="Proteomes" id="UP000326179"/>
    </source>
</evidence>
<name>A0A5Q0L894_9ACTN</name>
<keyword evidence="4" id="KW-1185">Reference proteome</keyword>
<protein>
    <submittedName>
        <fullName evidence="3">Uncharacterized protein</fullName>
    </submittedName>
</protein>
<dbReference type="EMBL" id="CP045643">
    <property type="protein sequence ID" value="QFZ73024.1"/>
    <property type="molecule type" value="Genomic_DNA"/>
</dbReference>